<organism evidence="2 3">
    <name type="scientific">Ureibacillus galli</name>
    <dbReference type="NCBI Taxonomy" id="2762222"/>
    <lineage>
        <taxon>Bacteria</taxon>
        <taxon>Bacillati</taxon>
        <taxon>Bacillota</taxon>
        <taxon>Bacilli</taxon>
        <taxon>Bacillales</taxon>
        <taxon>Caryophanaceae</taxon>
        <taxon>Ureibacillus</taxon>
    </lineage>
</organism>
<name>A0ABR8XF57_9BACL</name>
<evidence type="ECO:0000259" key="1">
    <source>
        <dbReference type="Pfam" id="PF08378"/>
    </source>
</evidence>
<accession>A0ABR8XF57</accession>
<dbReference type="RefSeq" id="WP_191708281.1">
    <property type="nucleotide sequence ID" value="NZ_JACSQA010000026.1"/>
</dbReference>
<gene>
    <name evidence="2" type="ORF">H9636_14500</name>
</gene>
<dbReference type="Pfam" id="PF08378">
    <property type="entry name" value="NERD"/>
    <property type="match status" value="1"/>
</dbReference>
<dbReference type="EMBL" id="JACSQA010000026">
    <property type="protein sequence ID" value="MBD8027860.1"/>
    <property type="molecule type" value="Genomic_DNA"/>
</dbReference>
<feature type="domain" description="NERD" evidence="1">
    <location>
        <begin position="7"/>
        <end position="47"/>
    </location>
</feature>
<comment type="caution">
    <text evidence="2">The sequence shown here is derived from an EMBL/GenBank/DDBJ whole genome shotgun (WGS) entry which is preliminary data.</text>
</comment>
<evidence type="ECO:0000313" key="3">
    <source>
        <dbReference type="Proteomes" id="UP000640930"/>
    </source>
</evidence>
<sequence>MRIFSERHQEYHVFSNKKFSYCGQRGEVDVLVISVQDIIIIECKTPLNPTSNFEMRASDEHINKAAKQLDHCRAAFMDKALRKKLLKNLSILDKSRNIHTCIIFGNRLFNGYSVNGHPIRYLRELDMKKYYHSWKCFKLLSTLGAPSFD</sequence>
<evidence type="ECO:0000313" key="2">
    <source>
        <dbReference type="EMBL" id="MBD8027860.1"/>
    </source>
</evidence>
<reference evidence="2 3" key="1">
    <citation type="submission" date="2020-08" db="EMBL/GenBank/DDBJ databases">
        <title>A Genomic Blueprint of the Chicken Gut Microbiome.</title>
        <authorList>
            <person name="Gilroy R."/>
            <person name="Ravi A."/>
            <person name="Getino M."/>
            <person name="Pursley I."/>
            <person name="Horton D.L."/>
            <person name="Alikhan N.-F."/>
            <person name="Baker D."/>
            <person name="Gharbi K."/>
            <person name="Hall N."/>
            <person name="Watson M."/>
            <person name="Adriaenssens E.M."/>
            <person name="Foster-Nyarko E."/>
            <person name="Jarju S."/>
            <person name="Secka A."/>
            <person name="Antonio M."/>
            <person name="Oren A."/>
            <person name="Chaudhuri R."/>
            <person name="La Ragione R.M."/>
            <person name="Hildebrand F."/>
            <person name="Pallen M.J."/>
        </authorList>
    </citation>
    <scope>NUCLEOTIDE SEQUENCE [LARGE SCALE GENOMIC DNA]</scope>
    <source>
        <strain evidence="2 3">Re31</strain>
    </source>
</reference>
<proteinExistence type="predicted"/>
<dbReference type="Proteomes" id="UP000640930">
    <property type="component" value="Unassembled WGS sequence"/>
</dbReference>
<keyword evidence="3" id="KW-1185">Reference proteome</keyword>
<dbReference type="InterPro" id="IPR011528">
    <property type="entry name" value="NERD"/>
</dbReference>
<protein>
    <submittedName>
        <fullName evidence="2">NERD domain-containing protein</fullName>
    </submittedName>
</protein>